<sequence length="566" mass="61638">MACAVFPPGLRCFRHILHVYARNLPLNVTGEGVREFSGGAGERDSRKLCVSSYFVISSAPFAATSGVMKDSSEQRVTDIPLAEEDRFIYISEVQCGTQHPVWHHIPESVRLKFARVTRFVFSLYYCTADPANLKAAPDTDLLLFEMLVDTSHVQYLAPSVTLADELPQLPCHVDYGTSSLVVLLRCTDGVFFPLHQGMQPADGEPKELHGAGSMMTTLAAGGSLATPSSSLNESRNDVLLRRIDGVKSVTVGDLKTCATGTLSWLYLSDLSMARREAQEQLMNEVSVWSGEVANTQGIDAQRAVLETRLANACERQNQQLSLLEKLRKDYLVELGTLSSLRGQLQEVEQRLAEDMVEYENSFNRMLEHEQKYVSLRTQLERSRQQRVVELGELFPVRTIDGSPRVAAGEAVYTICGHRLPTLSQTISPTAELMQEWSLALGCAAHLVVALAALYNCTVPHPLLVCGARSYVLKRPGLSVASVLSQGSGTVSDVRLPLHCTRAAERPLMNAAVLLLLSDVAAVGRIMESDATSSGAARAAAAPDGVKFLGKVLHGLLLWSRGGGGMK</sequence>
<evidence type="ECO:0000256" key="2">
    <source>
        <dbReference type="SAM" id="Coils"/>
    </source>
</evidence>
<dbReference type="PANTHER" id="PTHR15157:SF5">
    <property type="entry name" value="UV RADIATION RESISTANCE-ASSOCIATED GENE PROTEIN"/>
    <property type="match status" value="1"/>
</dbReference>
<proteinExistence type="predicted"/>
<dbReference type="GO" id="GO:0000149">
    <property type="term" value="F:SNARE binding"/>
    <property type="evidence" value="ECO:0007669"/>
    <property type="project" value="TreeGrafter"/>
</dbReference>
<organism evidence="3">
    <name type="scientific">Trypanosoma congolense (strain IL3000)</name>
    <dbReference type="NCBI Taxonomy" id="1068625"/>
    <lineage>
        <taxon>Eukaryota</taxon>
        <taxon>Discoba</taxon>
        <taxon>Euglenozoa</taxon>
        <taxon>Kinetoplastea</taxon>
        <taxon>Metakinetoplastina</taxon>
        <taxon>Trypanosomatida</taxon>
        <taxon>Trypanosomatidae</taxon>
        <taxon>Trypanosoma</taxon>
        <taxon>Nannomonas</taxon>
    </lineage>
</organism>
<gene>
    <name evidence="3" type="ORF">TCIL3000_2_1130</name>
</gene>
<accession>G0UJI2</accession>
<dbReference type="PANTHER" id="PTHR15157">
    <property type="entry name" value="UV RADIATION RESISTANCE-ASSOCIATED GENE PROTEIN"/>
    <property type="match status" value="1"/>
</dbReference>
<reference evidence="3" key="1">
    <citation type="journal article" date="2012" name="Proc. Natl. Acad. Sci. U.S.A.">
        <title>Antigenic diversity is generated by distinct evolutionary mechanisms in African trypanosome species.</title>
        <authorList>
            <person name="Jackson A.P."/>
            <person name="Berry A."/>
            <person name="Aslett M."/>
            <person name="Allison H.C."/>
            <person name="Burton P."/>
            <person name="Vavrova-Anderson J."/>
            <person name="Brown R."/>
            <person name="Browne H."/>
            <person name="Corton N."/>
            <person name="Hauser H."/>
            <person name="Gamble J."/>
            <person name="Gilderthorp R."/>
            <person name="Marcello L."/>
            <person name="McQuillan J."/>
            <person name="Otto T.D."/>
            <person name="Quail M.A."/>
            <person name="Sanders M.J."/>
            <person name="van Tonder A."/>
            <person name="Ginger M.L."/>
            <person name="Field M.C."/>
            <person name="Barry J.D."/>
            <person name="Hertz-Fowler C."/>
            <person name="Berriman M."/>
        </authorList>
    </citation>
    <scope>NUCLEOTIDE SEQUENCE</scope>
    <source>
        <strain evidence="3">IL3000</strain>
    </source>
</reference>
<evidence type="ECO:0000256" key="1">
    <source>
        <dbReference type="ARBA" id="ARBA00023054"/>
    </source>
</evidence>
<feature type="coiled-coil region" evidence="2">
    <location>
        <begin position="337"/>
        <end position="385"/>
    </location>
</feature>
<dbReference type="VEuPathDB" id="TriTrypDB:TcIL3000_2_1130"/>
<name>G0UJI2_TRYCI</name>
<dbReference type="GO" id="GO:0035493">
    <property type="term" value="P:SNARE complex assembly"/>
    <property type="evidence" value="ECO:0007669"/>
    <property type="project" value="TreeGrafter"/>
</dbReference>
<evidence type="ECO:0000313" key="3">
    <source>
        <dbReference type="EMBL" id="CCC89535.1"/>
    </source>
</evidence>
<keyword evidence="1 2" id="KW-0175">Coiled coil</keyword>
<dbReference type="GO" id="GO:0000323">
    <property type="term" value="C:lytic vacuole"/>
    <property type="evidence" value="ECO:0007669"/>
    <property type="project" value="TreeGrafter"/>
</dbReference>
<dbReference type="EMBL" id="HE575315">
    <property type="protein sequence ID" value="CCC89535.1"/>
    <property type="molecule type" value="Genomic_DNA"/>
</dbReference>
<dbReference type="GO" id="GO:0005768">
    <property type="term" value="C:endosome"/>
    <property type="evidence" value="ECO:0007669"/>
    <property type="project" value="TreeGrafter"/>
</dbReference>
<protein>
    <submittedName>
        <fullName evidence="3">Uncharacterized protein</fullName>
    </submittedName>
</protein>
<dbReference type="AlphaFoldDB" id="G0UJI2"/>